<evidence type="ECO:0000313" key="10">
    <source>
        <dbReference type="RefSeq" id="XP_026748323.1"/>
    </source>
</evidence>
<evidence type="ECO:0000256" key="5">
    <source>
        <dbReference type="PROSITE-ProRule" id="PRU00108"/>
    </source>
</evidence>
<name>A0A6J1W7C3_GALME</name>
<accession>A0A6J1W7C3</accession>
<evidence type="ECO:0000256" key="4">
    <source>
        <dbReference type="ARBA" id="ARBA00023242"/>
    </source>
</evidence>
<dbReference type="GO" id="GO:0005634">
    <property type="term" value="C:nucleus"/>
    <property type="evidence" value="ECO:0007669"/>
    <property type="project" value="UniProtKB-SubCell"/>
</dbReference>
<dbReference type="FunFam" id="1.10.10.60:FF:000378">
    <property type="entry name" value="Notochord homeobox"/>
    <property type="match status" value="1"/>
</dbReference>
<gene>
    <name evidence="10" type="primary">LOC113509205</name>
</gene>
<keyword evidence="2 5" id="KW-0238">DNA-binding</keyword>
<dbReference type="InterPro" id="IPR050877">
    <property type="entry name" value="EMX-VAX-Noto_Homeobox_TFs"/>
</dbReference>
<organism evidence="9 10">
    <name type="scientific">Galleria mellonella</name>
    <name type="common">Greater wax moth</name>
    <dbReference type="NCBI Taxonomy" id="7137"/>
    <lineage>
        <taxon>Eukaryota</taxon>
        <taxon>Metazoa</taxon>
        <taxon>Ecdysozoa</taxon>
        <taxon>Arthropoda</taxon>
        <taxon>Hexapoda</taxon>
        <taxon>Insecta</taxon>
        <taxon>Pterygota</taxon>
        <taxon>Neoptera</taxon>
        <taxon>Endopterygota</taxon>
        <taxon>Lepidoptera</taxon>
        <taxon>Glossata</taxon>
        <taxon>Ditrysia</taxon>
        <taxon>Pyraloidea</taxon>
        <taxon>Pyralidae</taxon>
        <taxon>Galleriinae</taxon>
        <taxon>Galleria</taxon>
    </lineage>
</organism>
<dbReference type="SMART" id="SM00389">
    <property type="entry name" value="HOX"/>
    <property type="match status" value="1"/>
</dbReference>
<keyword evidence="9" id="KW-1185">Reference proteome</keyword>
<evidence type="ECO:0000256" key="6">
    <source>
        <dbReference type="RuleBase" id="RU000682"/>
    </source>
</evidence>
<dbReference type="InterPro" id="IPR009057">
    <property type="entry name" value="Homeodomain-like_sf"/>
</dbReference>
<dbReference type="Pfam" id="PF00046">
    <property type="entry name" value="Homeodomain"/>
    <property type="match status" value="1"/>
</dbReference>
<dbReference type="GO" id="GO:0000981">
    <property type="term" value="F:DNA-binding transcription factor activity, RNA polymerase II-specific"/>
    <property type="evidence" value="ECO:0007669"/>
    <property type="project" value="InterPro"/>
</dbReference>
<evidence type="ECO:0000256" key="2">
    <source>
        <dbReference type="ARBA" id="ARBA00023125"/>
    </source>
</evidence>
<feature type="region of interest" description="Disordered" evidence="7">
    <location>
        <begin position="155"/>
        <end position="188"/>
    </location>
</feature>
<dbReference type="OrthoDB" id="6159439at2759"/>
<feature type="compositionally biased region" description="Low complexity" evidence="7">
    <location>
        <begin position="175"/>
        <end position="185"/>
    </location>
</feature>
<dbReference type="InterPro" id="IPR017970">
    <property type="entry name" value="Homeobox_CS"/>
</dbReference>
<dbReference type="RefSeq" id="XP_026748323.1">
    <property type="nucleotide sequence ID" value="XM_026892522.3"/>
</dbReference>
<reference evidence="10" key="1">
    <citation type="submission" date="2025-08" db="UniProtKB">
        <authorList>
            <consortium name="RefSeq"/>
        </authorList>
    </citation>
    <scope>IDENTIFICATION</scope>
    <source>
        <tissue evidence="10">Whole larvae</tissue>
    </source>
</reference>
<dbReference type="CDD" id="cd00086">
    <property type="entry name" value="homeodomain"/>
    <property type="match status" value="1"/>
</dbReference>
<dbReference type="InParanoid" id="A0A6J1W7C3"/>
<dbReference type="SUPFAM" id="SSF46689">
    <property type="entry name" value="Homeodomain-like"/>
    <property type="match status" value="1"/>
</dbReference>
<dbReference type="PRINTS" id="PR00024">
    <property type="entry name" value="HOMEOBOX"/>
</dbReference>
<dbReference type="PROSITE" id="PS00027">
    <property type="entry name" value="HOMEOBOX_1"/>
    <property type="match status" value="1"/>
</dbReference>
<dbReference type="PANTHER" id="PTHR24339:SF67">
    <property type="entry name" value="GNOT1 HOMEODOMAIN PROTEIN-RELATED"/>
    <property type="match status" value="1"/>
</dbReference>
<keyword evidence="3 5" id="KW-0371">Homeobox</keyword>
<dbReference type="InterPro" id="IPR020479">
    <property type="entry name" value="HD_metazoa"/>
</dbReference>
<evidence type="ECO:0000256" key="1">
    <source>
        <dbReference type="ARBA" id="ARBA00004123"/>
    </source>
</evidence>
<dbReference type="PROSITE" id="PS50071">
    <property type="entry name" value="HOMEOBOX_2"/>
    <property type="match status" value="1"/>
</dbReference>
<dbReference type="PANTHER" id="PTHR24339">
    <property type="entry name" value="HOMEOBOX PROTEIN EMX-RELATED"/>
    <property type="match status" value="1"/>
</dbReference>
<dbReference type="GeneID" id="113509205"/>
<feature type="region of interest" description="Disordered" evidence="7">
    <location>
        <begin position="55"/>
        <end position="78"/>
    </location>
</feature>
<dbReference type="AlphaFoldDB" id="A0A6J1W7C3"/>
<dbReference type="GO" id="GO:0007417">
    <property type="term" value="P:central nervous system development"/>
    <property type="evidence" value="ECO:0007669"/>
    <property type="project" value="TreeGrafter"/>
</dbReference>
<keyword evidence="4 5" id="KW-0539">Nucleus</keyword>
<evidence type="ECO:0000313" key="9">
    <source>
        <dbReference type="Proteomes" id="UP001652740"/>
    </source>
</evidence>
<feature type="DNA-binding region" description="Homeobox" evidence="5">
    <location>
        <begin position="187"/>
        <end position="246"/>
    </location>
</feature>
<evidence type="ECO:0000256" key="3">
    <source>
        <dbReference type="ARBA" id="ARBA00023155"/>
    </source>
</evidence>
<sequence>MMDQRQNIYPANLTDLLAVSAYQQNCDRLSMKADGEEKYNGDSFADSADRFVDSGDRFADRSSSPASTLDDGESSQSAFGVDLTGKSTNLAGKSFTIAAILGLTNSEEDVMNLSVQERLQHNQRHLQTYLYAGQDMQRFNDGFCRSMVGVSAGLRQDSPRSDLRPQVGQLKPSRSHSMSCSNSSGRSKRIRTIFTPEQLERLEAEFERQQYMVGPERLYLAHALQLTEAQVKVWFQNRRIKWRKHHLEVTQQRLAVLQRHRPERDDDM</sequence>
<dbReference type="Proteomes" id="UP001652740">
    <property type="component" value="Unplaced"/>
</dbReference>
<comment type="subcellular location">
    <subcellularLocation>
        <location evidence="1 5 6">Nucleus</location>
    </subcellularLocation>
</comment>
<evidence type="ECO:0000256" key="7">
    <source>
        <dbReference type="SAM" id="MobiDB-lite"/>
    </source>
</evidence>
<protein>
    <submittedName>
        <fullName evidence="10">Homeobox protein XHOX-3</fullName>
    </submittedName>
</protein>
<dbReference type="Gene3D" id="1.10.10.60">
    <property type="entry name" value="Homeodomain-like"/>
    <property type="match status" value="1"/>
</dbReference>
<dbReference type="KEGG" id="gmw:113509205"/>
<dbReference type="InterPro" id="IPR001356">
    <property type="entry name" value="HD"/>
</dbReference>
<evidence type="ECO:0000259" key="8">
    <source>
        <dbReference type="PROSITE" id="PS50071"/>
    </source>
</evidence>
<dbReference type="GO" id="GO:0030182">
    <property type="term" value="P:neuron differentiation"/>
    <property type="evidence" value="ECO:0007669"/>
    <property type="project" value="TreeGrafter"/>
</dbReference>
<proteinExistence type="predicted"/>
<feature type="domain" description="Homeobox" evidence="8">
    <location>
        <begin position="185"/>
        <end position="245"/>
    </location>
</feature>
<dbReference type="GO" id="GO:0000978">
    <property type="term" value="F:RNA polymerase II cis-regulatory region sequence-specific DNA binding"/>
    <property type="evidence" value="ECO:0007669"/>
    <property type="project" value="TreeGrafter"/>
</dbReference>